<feature type="transmembrane region" description="Helical" evidence="1">
    <location>
        <begin position="58"/>
        <end position="77"/>
    </location>
</feature>
<proteinExistence type="predicted"/>
<evidence type="ECO:0000313" key="2">
    <source>
        <dbReference type="EMBL" id="SFV70038.1"/>
    </source>
</evidence>
<feature type="transmembrane region" description="Helical" evidence="1">
    <location>
        <begin position="35"/>
        <end position="52"/>
    </location>
</feature>
<sequence>MSKPIEVSFEWNKELAFKTSKLYYDYDMRHSNKRYVGWFFVALTQFGIVGALKHDSYGLLYISTFLVSYWYYGRWFLRKRMLVRFYDKNNSQNIDIHFSIDDDGFHGKEKNISWDEIIKVIELEEGVLIQSKEDALFFANAAFKQKGDKTRLLKMAKEKKKR</sequence>
<accession>A0A1W1CVY2</accession>
<evidence type="ECO:0000256" key="1">
    <source>
        <dbReference type="SAM" id="Phobius"/>
    </source>
</evidence>
<organism evidence="2">
    <name type="scientific">hydrothermal vent metagenome</name>
    <dbReference type="NCBI Taxonomy" id="652676"/>
    <lineage>
        <taxon>unclassified sequences</taxon>
        <taxon>metagenomes</taxon>
        <taxon>ecological metagenomes</taxon>
    </lineage>
</organism>
<name>A0A1W1CVY2_9ZZZZ</name>
<protein>
    <recommendedName>
        <fullName evidence="3">YcxB-like protein domain-containing protein</fullName>
    </recommendedName>
</protein>
<keyword evidence="1" id="KW-1133">Transmembrane helix</keyword>
<gene>
    <name evidence="2" type="ORF">MNB_SM-6-66</name>
</gene>
<dbReference type="EMBL" id="FPHK01000139">
    <property type="protein sequence ID" value="SFV70038.1"/>
    <property type="molecule type" value="Genomic_DNA"/>
</dbReference>
<keyword evidence="1" id="KW-0472">Membrane</keyword>
<evidence type="ECO:0008006" key="3">
    <source>
        <dbReference type="Google" id="ProtNLM"/>
    </source>
</evidence>
<dbReference type="AlphaFoldDB" id="A0A1W1CVY2"/>
<keyword evidence="1" id="KW-0812">Transmembrane</keyword>
<reference evidence="2" key="1">
    <citation type="submission" date="2016-10" db="EMBL/GenBank/DDBJ databases">
        <authorList>
            <person name="de Groot N.N."/>
        </authorList>
    </citation>
    <scope>NUCLEOTIDE SEQUENCE</scope>
</reference>